<reference evidence="1" key="1">
    <citation type="journal article" date="2014" name="Front. Microbiol.">
        <title>High frequency of phylogenetically diverse reductive dehalogenase-homologous genes in deep subseafloor sedimentary metagenomes.</title>
        <authorList>
            <person name="Kawai M."/>
            <person name="Futagami T."/>
            <person name="Toyoda A."/>
            <person name="Takaki Y."/>
            <person name="Nishi S."/>
            <person name="Hori S."/>
            <person name="Arai W."/>
            <person name="Tsubouchi T."/>
            <person name="Morono Y."/>
            <person name="Uchiyama I."/>
            <person name="Ito T."/>
            <person name="Fujiyama A."/>
            <person name="Inagaki F."/>
            <person name="Takami H."/>
        </authorList>
    </citation>
    <scope>NUCLEOTIDE SEQUENCE</scope>
    <source>
        <strain evidence="1">Expedition CK06-06</strain>
    </source>
</reference>
<proteinExistence type="predicted"/>
<gene>
    <name evidence="1" type="ORF">S03H2_62022</name>
</gene>
<sequence length="111" mass="11931">MNSPKAISRLPAILLSSAELGLMAKPVRPTIAPKVTKTREKPITKLSEWRNMGTRLLTAPVSSISGPHKLAKYTGTKGTTQGDRKDSTPALKAAIIEMLGITYPYGLINDS</sequence>
<name>X1J1N8_9ZZZZ</name>
<organism evidence="1">
    <name type="scientific">marine sediment metagenome</name>
    <dbReference type="NCBI Taxonomy" id="412755"/>
    <lineage>
        <taxon>unclassified sequences</taxon>
        <taxon>metagenomes</taxon>
        <taxon>ecological metagenomes</taxon>
    </lineage>
</organism>
<dbReference type="AlphaFoldDB" id="X1J1N8"/>
<accession>X1J1N8</accession>
<evidence type="ECO:0000313" key="1">
    <source>
        <dbReference type="EMBL" id="GAH87887.1"/>
    </source>
</evidence>
<dbReference type="EMBL" id="BARU01040080">
    <property type="protein sequence ID" value="GAH87887.1"/>
    <property type="molecule type" value="Genomic_DNA"/>
</dbReference>
<protein>
    <submittedName>
        <fullName evidence="1">Uncharacterized protein</fullName>
    </submittedName>
</protein>
<comment type="caution">
    <text evidence="1">The sequence shown here is derived from an EMBL/GenBank/DDBJ whole genome shotgun (WGS) entry which is preliminary data.</text>
</comment>